<name>A0A0H4QER7_9LACO</name>
<dbReference type="RefSeq" id="WP_048702740.1">
    <property type="nucleotide sequence ID" value="NZ_CP012034.1"/>
</dbReference>
<dbReference type="EMBL" id="CP012034">
    <property type="protein sequence ID" value="AKP66412.1"/>
    <property type="molecule type" value="Genomic_DNA"/>
</dbReference>
<comment type="subcellular location">
    <subcellularLocation>
        <location evidence="8">Cell membrane</location>
        <topology evidence="8">Single-pass type II membrane protein</topology>
    </subcellularLocation>
    <subcellularLocation>
        <location evidence="1">Membrane</location>
    </subcellularLocation>
    <text evidence="8">Localizes to the division septum.</text>
</comment>
<feature type="domain" description="POTRA" evidence="9">
    <location>
        <begin position="32"/>
        <end position="103"/>
    </location>
</feature>
<keyword evidence="11" id="KW-1185">Reference proteome</keyword>
<evidence type="ECO:0000256" key="8">
    <source>
        <dbReference type="HAMAP-Rule" id="MF_00912"/>
    </source>
</evidence>
<dbReference type="AlphaFoldDB" id="A0A0H4QER7"/>
<evidence type="ECO:0000256" key="6">
    <source>
        <dbReference type="ARBA" id="ARBA00023136"/>
    </source>
</evidence>
<evidence type="ECO:0000313" key="10">
    <source>
        <dbReference type="EMBL" id="AKP66412.1"/>
    </source>
</evidence>
<keyword evidence="3 8" id="KW-0132">Cell division</keyword>
<evidence type="ECO:0000256" key="2">
    <source>
        <dbReference type="ARBA" id="ARBA00022475"/>
    </source>
</evidence>
<keyword evidence="2 8" id="KW-1003">Cell membrane</keyword>
<accession>A0A0H4QER7</accession>
<dbReference type="InterPro" id="IPR005548">
    <property type="entry name" value="Cell_div_FtsQ/DivIB_C"/>
</dbReference>
<comment type="similarity">
    <text evidence="8">Belongs to the FtsQ/DivIB family. DivIB subfamily.</text>
</comment>
<protein>
    <recommendedName>
        <fullName evidence="8">Cell division protein DivIB</fullName>
    </recommendedName>
</protein>
<reference evidence="11" key="1">
    <citation type="submission" date="2015-07" db="EMBL/GenBank/DDBJ databases">
        <title>Lactobacillus ginsenosidimutans/EMML 3141/ whole genome sequencing.</title>
        <authorList>
            <person name="Kim M.K."/>
            <person name="Im W.-T."/>
            <person name="Srinivasan S."/>
            <person name="Lee J.-J."/>
        </authorList>
    </citation>
    <scope>NUCLEOTIDE SEQUENCE [LARGE SCALE GENOMIC DNA]</scope>
    <source>
        <strain evidence="11">EMML 3041</strain>
    </source>
</reference>
<keyword evidence="7 8" id="KW-0131">Cell cycle</keyword>
<dbReference type="GO" id="GO:0032153">
    <property type="term" value="C:cell division site"/>
    <property type="evidence" value="ECO:0007669"/>
    <property type="project" value="UniProtKB-UniRule"/>
</dbReference>
<dbReference type="KEGG" id="lgn:ABM34_01840"/>
<keyword evidence="5 8" id="KW-1133">Transmembrane helix</keyword>
<evidence type="ECO:0000259" key="9">
    <source>
        <dbReference type="PROSITE" id="PS51779"/>
    </source>
</evidence>
<dbReference type="GO" id="GO:0005886">
    <property type="term" value="C:plasma membrane"/>
    <property type="evidence" value="ECO:0007669"/>
    <property type="project" value="UniProtKB-SubCell"/>
</dbReference>
<keyword evidence="4 8" id="KW-0812">Transmembrane</keyword>
<dbReference type="Gene3D" id="3.40.50.10960">
    <property type="match status" value="1"/>
</dbReference>
<evidence type="ECO:0000256" key="5">
    <source>
        <dbReference type="ARBA" id="ARBA00022989"/>
    </source>
</evidence>
<dbReference type="PROSITE" id="PS51779">
    <property type="entry name" value="POTRA"/>
    <property type="match status" value="1"/>
</dbReference>
<dbReference type="Proteomes" id="UP000036106">
    <property type="component" value="Chromosome"/>
</dbReference>
<dbReference type="GO" id="GO:0043093">
    <property type="term" value="P:FtsZ-dependent cytokinesis"/>
    <property type="evidence" value="ECO:0007669"/>
    <property type="project" value="UniProtKB-UniRule"/>
</dbReference>
<keyword evidence="6 8" id="KW-0472">Membrane</keyword>
<evidence type="ECO:0000256" key="3">
    <source>
        <dbReference type="ARBA" id="ARBA00022618"/>
    </source>
</evidence>
<evidence type="ECO:0000256" key="7">
    <source>
        <dbReference type="ARBA" id="ARBA00023306"/>
    </source>
</evidence>
<dbReference type="PATRIC" id="fig|1007676.4.peg.385"/>
<evidence type="ECO:0000256" key="1">
    <source>
        <dbReference type="ARBA" id="ARBA00004370"/>
    </source>
</evidence>
<dbReference type="InterPro" id="IPR013685">
    <property type="entry name" value="POTRA_FtsQ_type"/>
</dbReference>
<dbReference type="Pfam" id="PF03799">
    <property type="entry name" value="FtsQ_DivIB_C"/>
    <property type="match status" value="1"/>
</dbReference>
<dbReference type="STRING" id="1007676.ABM34_01840"/>
<dbReference type="PANTHER" id="PTHR37820">
    <property type="entry name" value="CELL DIVISION PROTEIN DIVIB"/>
    <property type="match status" value="1"/>
</dbReference>
<organism evidence="10 11">
    <name type="scientific">Companilactobacillus ginsenosidimutans</name>
    <dbReference type="NCBI Taxonomy" id="1007676"/>
    <lineage>
        <taxon>Bacteria</taxon>
        <taxon>Bacillati</taxon>
        <taxon>Bacillota</taxon>
        <taxon>Bacilli</taxon>
        <taxon>Lactobacillales</taxon>
        <taxon>Lactobacillaceae</taxon>
        <taxon>Companilactobacillus</taxon>
    </lineage>
</organism>
<dbReference type="HAMAP" id="MF_00912">
    <property type="entry name" value="DivIB"/>
    <property type="match status" value="1"/>
</dbReference>
<evidence type="ECO:0000313" key="11">
    <source>
        <dbReference type="Proteomes" id="UP000036106"/>
    </source>
</evidence>
<dbReference type="InterPro" id="IPR050487">
    <property type="entry name" value="FtsQ_DivIB"/>
</dbReference>
<feature type="transmembrane region" description="Helical" evidence="8">
    <location>
        <begin position="12"/>
        <end position="29"/>
    </location>
</feature>
<gene>
    <name evidence="8" type="primary">divIB</name>
    <name evidence="10" type="ORF">ABM34_01840</name>
</gene>
<dbReference type="PANTHER" id="PTHR37820:SF1">
    <property type="entry name" value="CELL DIVISION PROTEIN FTSQ"/>
    <property type="match status" value="1"/>
</dbReference>
<dbReference type="Pfam" id="PF08478">
    <property type="entry name" value="POTRA_1"/>
    <property type="match status" value="1"/>
</dbReference>
<proteinExistence type="inferred from homology"/>
<sequence length="233" mass="26617">MSKKRKSYEKSFIILIVAIVIIFLAYFGSPLSKVRNITVKGVNDLGAQQVIDATKITDNSLLLGVFLRQNSISNNTHKELPSVKSVSFKTKNLRDLTINVNEYPTLGLIFKDGYYYRIIDNGKILSNKLKSYTGNYPIYTNFDKKDDLKKITEIYKKMPESVKNNISEIHNASTKINPYRIKIDMNDGNKVIADTRTVDKKMKYYPSIASQMKKKGVIDIEVGAYSYPFDDKK</sequence>
<evidence type="ECO:0000256" key="4">
    <source>
        <dbReference type="ARBA" id="ARBA00022692"/>
    </source>
</evidence>
<dbReference type="InterPro" id="IPR026580">
    <property type="entry name" value="DivIB"/>
</dbReference>
<dbReference type="OrthoDB" id="1819027at2"/>
<comment type="function">
    <text evidence="8">Cell division protein that may be involved in stabilizing or promoting the assembly of the division complex.</text>
</comment>
<dbReference type="InterPro" id="IPR034746">
    <property type="entry name" value="POTRA"/>
</dbReference>